<proteinExistence type="predicted"/>
<dbReference type="EMBL" id="CCKQ01007087">
    <property type="protein sequence ID" value="CDW78426.1"/>
    <property type="molecule type" value="Genomic_DNA"/>
</dbReference>
<keyword evidence="3" id="KW-1185">Reference proteome</keyword>
<evidence type="ECO:0000313" key="2">
    <source>
        <dbReference type="EMBL" id="CDW78426.1"/>
    </source>
</evidence>
<feature type="compositionally biased region" description="Polar residues" evidence="1">
    <location>
        <begin position="674"/>
        <end position="689"/>
    </location>
</feature>
<feature type="compositionally biased region" description="Polar residues" evidence="1">
    <location>
        <begin position="83"/>
        <end position="98"/>
    </location>
</feature>
<feature type="compositionally biased region" description="Polar residues" evidence="1">
    <location>
        <begin position="19"/>
        <end position="32"/>
    </location>
</feature>
<evidence type="ECO:0000256" key="1">
    <source>
        <dbReference type="SAM" id="MobiDB-lite"/>
    </source>
</evidence>
<accession>A0A078A9A1</accession>
<feature type="region of interest" description="Disordered" evidence="1">
    <location>
        <begin position="1"/>
        <end position="32"/>
    </location>
</feature>
<gene>
    <name evidence="2" type="primary">Contig16809.g17902</name>
    <name evidence="2" type="ORF">STYLEM_7403</name>
</gene>
<dbReference type="InParanoid" id="A0A078A9A1"/>
<feature type="region of interest" description="Disordered" evidence="1">
    <location>
        <begin position="654"/>
        <end position="689"/>
    </location>
</feature>
<reference evidence="2 3" key="1">
    <citation type="submission" date="2014-06" db="EMBL/GenBank/DDBJ databases">
        <authorList>
            <person name="Swart Estienne"/>
        </authorList>
    </citation>
    <scope>NUCLEOTIDE SEQUENCE [LARGE SCALE GENOMIC DNA]</scope>
    <source>
        <strain evidence="2 3">130c</strain>
    </source>
</reference>
<organism evidence="2 3">
    <name type="scientific">Stylonychia lemnae</name>
    <name type="common">Ciliate</name>
    <dbReference type="NCBI Taxonomy" id="5949"/>
    <lineage>
        <taxon>Eukaryota</taxon>
        <taxon>Sar</taxon>
        <taxon>Alveolata</taxon>
        <taxon>Ciliophora</taxon>
        <taxon>Intramacronucleata</taxon>
        <taxon>Spirotrichea</taxon>
        <taxon>Stichotrichia</taxon>
        <taxon>Sporadotrichida</taxon>
        <taxon>Oxytrichidae</taxon>
        <taxon>Stylonychinae</taxon>
        <taxon>Stylonychia</taxon>
    </lineage>
</organism>
<sequence length="1058" mass="122058">MSFDQKTLQQNQDLDHSKFQQSAQPLQPHKQSTNQMNIQNQMNKHQSELNKLAKQMDKYSLKSGQVKKAKPKSSGVSIDRKQSTNPQFYNPQLSTNRGLNEKEHDQSILSQREKENQAKKMDIIHRLHVQSKPNTVDRFISRALERYASGNKEQNQVKISKLITKNNQIHLDHTMKQETKQKEPTQDKIDLGKVINLSNYQKLTNQTLQPPSEPNKILTNESQNLKKRTLKPKSKSSVSNFSTITINSSNTLIPPKAQNYSQTSTHLVTANLKPKIPTHKIQIKKKINKSVSQNKFINSDLNFSTLQSQKSCIPVFNLAKVESSNIVTYQSQKSIQSQKLPRQYSKSIESYSSKDGYSSKSSIKTVVHHKQSNSILSDQISMSDKFVTQKSNISDNSIIDKSPRYDVQKQKLKQITLKINYYCKEITLSLIKEFIACKMAPSRVAYKAARCLCLILNAFYNFALFRDSQFKNWSEIKSFFIYRSNHIIQDIENLRARCESNNPFYNEKNINIVKTEILANQEENEGGDLMSPKVKNLIYKPIFCYTYFLLAYLNQKQQCAIDLPRKSTYSSSSHHSRISSLDNSRINDQINEEQQHTALNINVQNKVNIADQILSTINRALETREYKTQVNTEKKPLIKKKNIKTLSQSFATKRNSNFSSKSQSIKLSSHKDSNYSSRVNSIQKDTSQSRTIDVSSSDFKLDNFDVLTPPANFQSIDFRSAAQTADKNLDELIYQSISMKKNDSILTEEVPERPIRDFKKQRAYRMDDDSSIEIERERKEETQFINTMDKKLADTLKSNIKGMGRDQTIKIEDLILQVKNQNADDSGTFISSKKRYSLVFQSNKKLYNDSSSRITSNETMIEPYRDSYNTQTTETEKEADRNISLRNELSNQEEMKAIENERDIIIKALKERREASNDRKKGNELEKKTLETINSLIKKTQDLIDESLNFKSSVDRCPSIVSVKDISMPDSENEDRIRTVQERSENQEYTIQSILQQQTKSYQDSETKQIICQVATKQLASKIKHKKSQSAALNEKQRKQDHNRIRLADKLISRFISK</sequence>
<dbReference type="Proteomes" id="UP000039865">
    <property type="component" value="Unassembled WGS sequence"/>
</dbReference>
<name>A0A078A9A1_STYLE</name>
<feature type="compositionally biased region" description="Low complexity" evidence="1">
    <location>
        <begin position="656"/>
        <end position="667"/>
    </location>
</feature>
<feature type="compositionally biased region" description="Basic and acidic residues" evidence="1">
    <location>
        <begin position="99"/>
        <end position="114"/>
    </location>
</feature>
<evidence type="ECO:0000313" key="3">
    <source>
        <dbReference type="Proteomes" id="UP000039865"/>
    </source>
</evidence>
<feature type="compositionally biased region" description="Polar residues" evidence="1">
    <location>
        <begin position="1"/>
        <end position="12"/>
    </location>
</feature>
<feature type="region of interest" description="Disordered" evidence="1">
    <location>
        <begin position="61"/>
        <end position="114"/>
    </location>
</feature>
<protein>
    <submittedName>
        <fullName evidence="2">Uncharacterized protein</fullName>
    </submittedName>
</protein>
<dbReference type="OrthoDB" id="10687822at2759"/>
<dbReference type="AlphaFoldDB" id="A0A078A9A1"/>